<proteinExistence type="inferred from homology"/>
<feature type="domain" description="ABC transmembrane type-1" evidence="8">
    <location>
        <begin position="69"/>
        <end position="284"/>
    </location>
</feature>
<dbReference type="EMBL" id="JACJVO010000012">
    <property type="protein sequence ID" value="MBB6731592.1"/>
    <property type="molecule type" value="Genomic_DNA"/>
</dbReference>
<feature type="transmembrane region" description="Helical" evidence="7">
    <location>
        <begin position="73"/>
        <end position="94"/>
    </location>
</feature>
<dbReference type="InterPro" id="IPR050809">
    <property type="entry name" value="UgpAE/MalFG_permease"/>
</dbReference>
<evidence type="ECO:0000256" key="2">
    <source>
        <dbReference type="ARBA" id="ARBA00022448"/>
    </source>
</evidence>
<dbReference type="PANTHER" id="PTHR43227">
    <property type="entry name" value="BLL4140 PROTEIN"/>
    <property type="match status" value="1"/>
</dbReference>
<dbReference type="Gene3D" id="1.10.3720.10">
    <property type="entry name" value="MetI-like"/>
    <property type="match status" value="1"/>
</dbReference>
<dbReference type="Pfam" id="PF00528">
    <property type="entry name" value="BPD_transp_1"/>
    <property type="match status" value="1"/>
</dbReference>
<keyword evidence="4 7" id="KW-0812">Transmembrane</keyword>
<dbReference type="PANTHER" id="PTHR43227:SF11">
    <property type="entry name" value="BLL4140 PROTEIN"/>
    <property type="match status" value="1"/>
</dbReference>
<feature type="transmembrane region" description="Helical" evidence="7">
    <location>
        <begin position="12"/>
        <end position="36"/>
    </location>
</feature>
<comment type="similarity">
    <text evidence="7">Belongs to the binding-protein-dependent transport system permease family.</text>
</comment>
<dbReference type="RefSeq" id="WP_185129242.1">
    <property type="nucleotide sequence ID" value="NZ_JACJVO010000012.1"/>
</dbReference>
<protein>
    <submittedName>
        <fullName evidence="9">Sugar ABC transporter permease</fullName>
    </submittedName>
</protein>
<keyword evidence="6 7" id="KW-0472">Membrane</keyword>
<reference evidence="9 10" key="1">
    <citation type="submission" date="2020-08" db="EMBL/GenBank/DDBJ databases">
        <title>Cohnella phylogeny.</title>
        <authorList>
            <person name="Dunlap C."/>
        </authorList>
    </citation>
    <scope>NUCLEOTIDE SEQUENCE [LARGE SCALE GENOMIC DNA]</scope>
    <source>
        <strain evidence="9 10">CBP 2801</strain>
    </source>
</reference>
<keyword evidence="3" id="KW-1003">Cell membrane</keyword>
<name>A0A7X0SKE4_9BACL</name>
<sequence length="299" mass="34299">MKMLLKHRELFALYLFAFAFFIVFKYGPIYGVLIAFKDFRVIDGIWGSPWVGFKHFEELFQNADFYRLLKNTLLLNLYMLIFAFPAPIVLALMLNEIRSRFFQRFVQMTMYLPHFVSWVIMSGLVIYFLSPTTGVIAEIFGWFGAKPIFFLGQKEYFRPVVVASAILKDIGWSSIIYFAALSGISPELHESATIDGASRWQRILRINIPSIMPTVAIMFILNLGSFLSANFEQVINLINPVTYETGDVIDTYVYRVGLQQFQYSYTAAIGLFKSLVGLVLILGANFTVRRLSRGENGLW</sequence>
<evidence type="ECO:0000256" key="6">
    <source>
        <dbReference type="ARBA" id="ARBA00023136"/>
    </source>
</evidence>
<dbReference type="PROSITE" id="PS50928">
    <property type="entry name" value="ABC_TM1"/>
    <property type="match status" value="1"/>
</dbReference>
<comment type="caution">
    <text evidence="9">The sequence shown here is derived from an EMBL/GenBank/DDBJ whole genome shotgun (WGS) entry which is preliminary data.</text>
</comment>
<accession>A0A7X0SKE4</accession>
<gene>
    <name evidence="9" type="ORF">H7C18_11790</name>
</gene>
<evidence type="ECO:0000256" key="5">
    <source>
        <dbReference type="ARBA" id="ARBA00022989"/>
    </source>
</evidence>
<dbReference type="GO" id="GO:0055085">
    <property type="term" value="P:transmembrane transport"/>
    <property type="evidence" value="ECO:0007669"/>
    <property type="project" value="InterPro"/>
</dbReference>
<feature type="transmembrane region" description="Helical" evidence="7">
    <location>
        <begin position="160"/>
        <end position="185"/>
    </location>
</feature>
<evidence type="ECO:0000256" key="7">
    <source>
        <dbReference type="RuleBase" id="RU363032"/>
    </source>
</evidence>
<feature type="transmembrane region" description="Helical" evidence="7">
    <location>
        <begin position="206"/>
        <end position="227"/>
    </location>
</feature>
<evidence type="ECO:0000256" key="1">
    <source>
        <dbReference type="ARBA" id="ARBA00004651"/>
    </source>
</evidence>
<evidence type="ECO:0000313" key="9">
    <source>
        <dbReference type="EMBL" id="MBB6731592.1"/>
    </source>
</evidence>
<comment type="subcellular location">
    <subcellularLocation>
        <location evidence="1 7">Cell membrane</location>
        <topology evidence="1 7">Multi-pass membrane protein</topology>
    </subcellularLocation>
</comment>
<feature type="transmembrane region" description="Helical" evidence="7">
    <location>
        <begin position="263"/>
        <end position="284"/>
    </location>
</feature>
<keyword evidence="10" id="KW-1185">Reference proteome</keyword>
<dbReference type="CDD" id="cd06261">
    <property type="entry name" value="TM_PBP2"/>
    <property type="match status" value="1"/>
</dbReference>
<dbReference type="InterPro" id="IPR035906">
    <property type="entry name" value="MetI-like_sf"/>
</dbReference>
<dbReference type="SUPFAM" id="SSF161098">
    <property type="entry name" value="MetI-like"/>
    <property type="match status" value="1"/>
</dbReference>
<dbReference type="GO" id="GO:0005886">
    <property type="term" value="C:plasma membrane"/>
    <property type="evidence" value="ECO:0007669"/>
    <property type="project" value="UniProtKB-SubCell"/>
</dbReference>
<evidence type="ECO:0000256" key="3">
    <source>
        <dbReference type="ARBA" id="ARBA00022475"/>
    </source>
</evidence>
<organism evidence="9 10">
    <name type="scientific">Cohnella zeiphila</name>
    <dbReference type="NCBI Taxonomy" id="2761120"/>
    <lineage>
        <taxon>Bacteria</taxon>
        <taxon>Bacillati</taxon>
        <taxon>Bacillota</taxon>
        <taxon>Bacilli</taxon>
        <taxon>Bacillales</taxon>
        <taxon>Paenibacillaceae</taxon>
        <taxon>Cohnella</taxon>
    </lineage>
</organism>
<evidence type="ECO:0000256" key="4">
    <source>
        <dbReference type="ARBA" id="ARBA00022692"/>
    </source>
</evidence>
<feature type="transmembrane region" description="Helical" evidence="7">
    <location>
        <begin position="115"/>
        <end position="140"/>
    </location>
</feature>
<dbReference type="Proteomes" id="UP000564644">
    <property type="component" value="Unassembled WGS sequence"/>
</dbReference>
<dbReference type="AlphaFoldDB" id="A0A7X0SKE4"/>
<dbReference type="InterPro" id="IPR000515">
    <property type="entry name" value="MetI-like"/>
</dbReference>
<evidence type="ECO:0000259" key="8">
    <source>
        <dbReference type="PROSITE" id="PS50928"/>
    </source>
</evidence>
<keyword evidence="5 7" id="KW-1133">Transmembrane helix</keyword>
<keyword evidence="2 7" id="KW-0813">Transport</keyword>
<evidence type="ECO:0000313" key="10">
    <source>
        <dbReference type="Proteomes" id="UP000564644"/>
    </source>
</evidence>